<dbReference type="Proteomes" id="UP001170310">
    <property type="component" value="Unassembled WGS sequence"/>
</dbReference>
<protein>
    <submittedName>
        <fullName evidence="1">Uncharacterized protein</fullName>
    </submittedName>
</protein>
<proteinExistence type="predicted"/>
<evidence type="ECO:0000313" key="2">
    <source>
        <dbReference type="Proteomes" id="UP001170310"/>
    </source>
</evidence>
<accession>A0AAW7YWP1</accession>
<evidence type="ECO:0000313" key="1">
    <source>
        <dbReference type="EMBL" id="MDO6575382.1"/>
    </source>
</evidence>
<comment type="caution">
    <text evidence="1">The sequence shown here is derived from an EMBL/GenBank/DDBJ whole genome shotgun (WGS) entry which is preliminary data.</text>
</comment>
<name>A0AAW7YWP1_9STAP</name>
<keyword evidence="2" id="KW-1185">Reference proteome</keyword>
<organism evidence="1 2">
    <name type="scientific">Staphylococcus pasteuri_A</name>
    <dbReference type="NCBI Taxonomy" id="3062664"/>
    <lineage>
        <taxon>Bacteria</taxon>
        <taxon>Bacillati</taxon>
        <taxon>Bacillota</taxon>
        <taxon>Bacilli</taxon>
        <taxon>Bacillales</taxon>
        <taxon>Staphylococcaceae</taxon>
        <taxon>Staphylococcus</taxon>
    </lineage>
</organism>
<reference evidence="1" key="1">
    <citation type="submission" date="2023-07" db="EMBL/GenBank/DDBJ databases">
        <title>Genome content predicts the carbon catabolic preferences of heterotrophic bacteria.</title>
        <authorList>
            <person name="Gralka M."/>
        </authorList>
    </citation>
    <scope>NUCLEOTIDE SEQUENCE</scope>
    <source>
        <strain evidence="1">E2R20</strain>
    </source>
</reference>
<gene>
    <name evidence="1" type="ORF">Q4528_14795</name>
</gene>
<sequence length="74" mass="7981">MPDGADTAETVRLVDNAGEVRYGGDVTLREDGGVVVLSTGDVSDDSDNYDDFLRLTTFDADGRMESPPIRIEEA</sequence>
<dbReference type="EMBL" id="JAUOQO010000593">
    <property type="protein sequence ID" value="MDO6575382.1"/>
    <property type="molecule type" value="Genomic_DNA"/>
</dbReference>
<dbReference type="RefSeq" id="WP_303522438.1">
    <property type="nucleotide sequence ID" value="NZ_JAUOQO010000593.1"/>
</dbReference>
<feature type="non-terminal residue" evidence="1">
    <location>
        <position position="74"/>
    </location>
</feature>
<dbReference type="AlphaFoldDB" id="A0AAW7YWP1"/>